<name>A0ABU2WY93_9ACTN</name>
<keyword evidence="1" id="KW-0732">Signal</keyword>
<dbReference type="InterPro" id="IPR006558">
    <property type="entry name" value="LamG-like"/>
</dbReference>
<dbReference type="Pfam" id="PF13385">
    <property type="entry name" value="Laminin_G_3"/>
    <property type="match status" value="2"/>
</dbReference>
<evidence type="ECO:0000256" key="3">
    <source>
        <dbReference type="SAM" id="MobiDB-lite"/>
    </source>
</evidence>
<dbReference type="RefSeq" id="WP_311412480.1">
    <property type="nucleotide sequence ID" value="NZ_JAVRFL010000016.1"/>
</dbReference>
<sequence>MSAGAFVEPQQPAPPVVPAAALEQDPIRDTEAEALVAAKALNQPVEVLSHRTEYRDVFAQPDGTLIANDHAQAVRVTQGDAWVPADSTLMVLPNGAYGPTAALLGMELSQGGTAPLMVASRDQKSMTLTWPHGPLPAPLVEGSQATYPNVFPDVDLVATVTVEGFSHVLLVKTPEAANLPELQNLQLGVTAAGLTIQETGDGGVVALDPATGNPVLEADAPTMWDSGTPDGEGVAARSSSVDTDPGAASVQGPGDTSEVAQVGLDYADNTLTLTPNRAMLTDPEASFPLYIDPVWQSSTNSGWAMVDSGYPSEEYWKFDGKRHERIGLCPSSCNNSKIKRLFYRLATPYSGKTILSAEFRVTMQHAWNSTARAASLYLMPLSSTIGTSTNWGNQPGGSGWSGATLLATASPSSVQSSCTSTNQNASWNAKRAVEIAAEENKGSVVLGLRATNESDYTHSKRFCDNGLLSVRYNRSPLIPNLNELTMSPGGQCAYGANAPYVDVPPRLNAVLRDPDHSSAHTEQVKGEFRVTWTPPGGTTQTRTYLTSLKASGSVFSSPALSDIPQNVLISWDVRGSDNTKAGPWSSDGTRDVCQFWYDTTSPSAPDVDSAVYLPQDAADNGTSGAPNCIESDEWLGSIGVPASFTFDSAATDVVAYRYGFNTNPMPTNVLHPATDGGPVTLNNWYPDKEGPRTINVQAVDRAGRSSTIASCTFRVGKRPPTSQWSLGEVAGQDEANDGLGENDATVGSGITFGVEGPGGPSDTAARFDGTANAYLTTAKQVLTDTSTSFAITGWFKVDDPARRQVAISQDGTGEPGPTLGIDEGAWYFRMPVNDVVTLGRWQVIGGPATTGWTYVAAIFDGTRKEMSLQVGAAAPVVAQRRSLTKARGPLQIGRTLTKGGYFDNWQGSMADVSVFDRLVLPAEVTGLKKTAPNRKAYWRLNAETSKVSPEEKGGAGVTLGPAATIYRHPVLSLLGGGHLALNGQPESYASTPTNADMAGSFSISARVKLTSNCAGAPMAVFSQKGSQGSSVIVRCNDQGSWELAMAESDVAAPEWTTRSAGEAPKLIGKGDHLTLVYNGYIREMALYVNGTFSQAIELKSPFAATGGVQLGRAFIAGAFDEHLSGAIDDVRVYDGVTDPVLIQKLNVSVREQPTL</sequence>
<evidence type="ECO:0000313" key="5">
    <source>
        <dbReference type="EMBL" id="MDT0530453.1"/>
    </source>
</evidence>
<dbReference type="InterPro" id="IPR013320">
    <property type="entry name" value="ConA-like_dom_sf"/>
</dbReference>
<accession>A0ABU2WY93</accession>
<evidence type="ECO:0000256" key="1">
    <source>
        <dbReference type="ARBA" id="ARBA00022729"/>
    </source>
</evidence>
<dbReference type="Gene3D" id="2.60.120.200">
    <property type="match status" value="2"/>
</dbReference>
<feature type="region of interest" description="Disordered" evidence="3">
    <location>
        <begin position="220"/>
        <end position="257"/>
    </location>
</feature>
<keyword evidence="6" id="KW-1185">Reference proteome</keyword>
<organism evidence="5 6">
    <name type="scientific">Micromonospora reichwaldensis</name>
    <dbReference type="NCBI Taxonomy" id="3075516"/>
    <lineage>
        <taxon>Bacteria</taxon>
        <taxon>Bacillati</taxon>
        <taxon>Actinomycetota</taxon>
        <taxon>Actinomycetes</taxon>
        <taxon>Micromonosporales</taxon>
        <taxon>Micromonosporaceae</taxon>
        <taxon>Micromonospora</taxon>
    </lineage>
</organism>
<dbReference type="SUPFAM" id="SSF49899">
    <property type="entry name" value="Concanavalin A-like lectins/glucanases"/>
    <property type="match status" value="2"/>
</dbReference>
<gene>
    <name evidence="5" type="ORF">RM555_15785</name>
</gene>
<dbReference type="SMART" id="SM00560">
    <property type="entry name" value="LamGL"/>
    <property type="match status" value="2"/>
</dbReference>
<comment type="caution">
    <text evidence="5">The sequence shown here is derived from an EMBL/GenBank/DDBJ whole genome shotgun (WGS) entry which is preliminary data.</text>
</comment>
<dbReference type="EMBL" id="JAVRFL010000016">
    <property type="protein sequence ID" value="MDT0530453.1"/>
    <property type="molecule type" value="Genomic_DNA"/>
</dbReference>
<evidence type="ECO:0000259" key="4">
    <source>
        <dbReference type="SMART" id="SM00560"/>
    </source>
</evidence>
<proteinExistence type="predicted"/>
<feature type="domain" description="LamG-like jellyroll fold" evidence="4">
    <location>
        <begin position="999"/>
        <end position="1140"/>
    </location>
</feature>
<dbReference type="Proteomes" id="UP001180973">
    <property type="component" value="Unassembled WGS sequence"/>
</dbReference>
<keyword evidence="2" id="KW-1015">Disulfide bond</keyword>
<evidence type="ECO:0000313" key="6">
    <source>
        <dbReference type="Proteomes" id="UP001180973"/>
    </source>
</evidence>
<feature type="domain" description="LamG-like jellyroll fold" evidence="4">
    <location>
        <begin position="787"/>
        <end position="922"/>
    </location>
</feature>
<evidence type="ECO:0000256" key="2">
    <source>
        <dbReference type="ARBA" id="ARBA00023157"/>
    </source>
</evidence>
<reference evidence="5" key="1">
    <citation type="submission" date="2023-09" db="EMBL/GenBank/DDBJ databases">
        <title>30 novel species of actinomycetes from the DSMZ collection.</title>
        <authorList>
            <person name="Nouioui I."/>
        </authorList>
    </citation>
    <scope>NUCLEOTIDE SEQUENCE</scope>
    <source>
        <strain evidence="5">DSM 115977</strain>
    </source>
</reference>
<protein>
    <submittedName>
        <fullName evidence="5">LamG domain-containing protein</fullName>
    </submittedName>
</protein>